<keyword evidence="5" id="KW-0092">Biotin</keyword>
<evidence type="ECO:0000256" key="5">
    <source>
        <dbReference type="ARBA" id="ARBA00023267"/>
    </source>
</evidence>
<dbReference type="EMBL" id="SZOD01001284">
    <property type="protein sequence ID" value="TKI78777.1"/>
    <property type="molecule type" value="Genomic_DNA"/>
</dbReference>
<evidence type="ECO:0000256" key="2">
    <source>
        <dbReference type="ARBA" id="ARBA00022598"/>
    </source>
</evidence>
<dbReference type="InterPro" id="IPR016185">
    <property type="entry name" value="PreATP-grasp_dom_sf"/>
</dbReference>
<dbReference type="PANTHER" id="PTHR18866">
    <property type="entry name" value="CARBOXYLASE:PYRUVATE/ACETYL-COA/PROPIONYL-COA CARBOXYLASE"/>
    <property type="match status" value="1"/>
</dbReference>
<evidence type="ECO:0000259" key="6">
    <source>
        <dbReference type="PROSITE" id="PS50979"/>
    </source>
</evidence>
<dbReference type="InterPro" id="IPR005481">
    <property type="entry name" value="BC-like_N"/>
</dbReference>
<dbReference type="SUPFAM" id="SSF52440">
    <property type="entry name" value="PreATP-grasp domain"/>
    <property type="match status" value="1"/>
</dbReference>
<dbReference type="GO" id="GO:0005524">
    <property type="term" value="F:ATP binding"/>
    <property type="evidence" value="ECO:0007669"/>
    <property type="project" value="UniProtKB-KW"/>
</dbReference>
<dbReference type="PANTHER" id="PTHR18866:SF33">
    <property type="entry name" value="METHYLCROTONOYL-COA CARBOXYLASE SUBUNIT ALPHA, MITOCHONDRIAL-RELATED"/>
    <property type="match status" value="1"/>
</dbReference>
<evidence type="ECO:0000313" key="7">
    <source>
        <dbReference type="EMBL" id="TKI78777.1"/>
    </source>
</evidence>
<feature type="non-terminal residue" evidence="7">
    <location>
        <position position="156"/>
    </location>
</feature>
<accession>A0A4U2ZUS1</accession>
<proteinExistence type="predicted"/>
<dbReference type="InterPro" id="IPR050856">
    <property type="entry name" value="Biotin_carboxylase_complex"/>
</dbReference>
<dbReference type="Pfam" id="PF02786">
    <property type="entry name" value="CPSase_L_D2"/>
    <property type="match status" value="1"/>
</dbReference>
<keyword evidence="3" id="KW-0547">Nucleotide-binding</keyword>
<dbReference type="Pfam" id="PF00289">
    <property type="entry name" value="Biotin_carb_N"/>
    <property type="match status" value="1"/>
</dbReference>
<dbReference type="SUPFAM" id="SSF56059">
    <property type="entry name" value="Glutathione synthetase ATP-binding domain-like"/>
    <property type="match status" value="1"/>
</dbReference>
<protein>
    <recommendedName>
        <fullName evidence="1">biotin carboxylase</fullName>
        <ecNumber evidence="1">6.3.4.14</ecNumber>
    </recommendedName>
</protein>
<keyword evidence="2" id="KW-0436">Ligase</keyword>
<dbReference type="InterPro" id="IPR005479">
    <property type="entry name" value="CPAse_ATP-bd"/>
</dbReference>
<dbReference type="EC" id="6.3.4.14" evidence="1"/>
<evidence type="ECO:0000313" key="8">
    <source>
        <dbReference type="Proteomes" id="UP000305524"/>
    </source>
</evidence>
<reference evidence="7 8" key="1">
    <citation type="journal article" date="2019" name="Environ. Microbiol.">
        <title>An active ?-lactamase is a part of an orchestrated cell wall stress resistance network of Bacillus subtilis and related rhizosphere species.</title>
        <authorList>
            <person name="Bucher T."/>
            <person name="Keren-Paz A."/>
            <person name="Hausser J."/>
            <person name="Olender T."/>
            <person name="Cytryn E."/>
            <person name="Kolodkin-Gal I."/>
        </authorList>
    </citation>
    <scope>NUCLEOTIDE SEQUENCE [LARGE SCALE GENOMIC DNA]</scope>
    <source>
        <strain evidence="7 8">I186</strain>
    </source>
</reference>
<dbReference type="InterPro" id="IPR011764">
    <property type="entry name" value="Biotin_carboxylation_dom"/>
</dbReference>
<gene>
    <name evidence="7" type="ORF">FC701_33610</name>
</gene>
<comment type="caution">
    <text evidence="7">The sequence shown here is derived from an EMBL/GenBank/DDBJ whole genome shotgun (WGS) entry which is preliminary data.</text>
</comment>
<dbReference type="FunFam" id="3.40.50.20:FF:000010">
    <property type="entry name" value="Propionyl-CoA carboxylase subunit alpha"/>
    <property type="match status" value="1"/>
</dbReference>
<dbReference type="AlphaFoldDB" id="A0A4U2ZUS1"/>
<feature type="domain" description="Biotin carboxylation" evidence="6">
    <location>
        <begin position="1"/>
        <end position="156"/>
    </location>
</feature>
<evidence type="ECO:0000256" key="4">
    <source>
        <dbReference type="ARBA" id="ARBA00022840"/>
    </source>
</evidence>
<dbReference type="PROSITE" id="PS50979">
    <property type="entry name" value="BC"/>
    <property type="match status" value="1"/>
</dbReference>
<name>A0A4U2ZUS1_BACMY</name>
<keyword evidence="4" id="KW-0067">ATP-binding</keyword>
<evidence type="ECO:0000256" key="3">
    <source>
        <dbReference type="ARBA" id="ARBA00022741"/>
    </source>
</evidence>
<evidence type="ECO:0000256" key="1">
    <source>
        <dbReference type="ARBA" id="ARBA00013263"/>
    </source>
</evidence>
<dbReference type="RefSeq" id="WP_320620283.1">
    <property type="nucleotide sequence ID" value="NZ_SZOD01001284.1"/>
</dbReference>
<sequence>MFQKILIANRGEIAVRIMKTCQKLGIRTVAIYSEADENALHVKLANEAYLVGGPRVQESYLNLEKIMGIAKKTNAEAIHPGYGLLSENPSFPIRCKEEGIVFIGPSEEIITKMGSKIESRIAMQAADVPVVPGITTNIETAEEAIEIAKQIGYPLM</sequence>
<dbReference type="GO" id="GO:0004075">
    <property type="term" value="F:biotin carboxylase activity"/>
    <property type="evidence" value="ECO:0007669"/>
    <property type="project" value="UniProtKB-EC"/>
</dbReference>
<dbReference type="Proteomes" id="UP000305524">
    <property type="component" value="Unassembled WGS sequence"/>
</dbReference>
<dbReference type="Gene3D" id="3.30.470.20">
    <property type="entry name" value="ATP-grasp fold, B domain"/>
    <property type="match status" value="1"/>
</dbReference>
<organism evidence="7 8">
    <name type="scientific">Bacillus mycoides</name>
    <dbReference type="NCBI Taxonomy" id="1405"/>
    <lineage>
        <taxon>Bacteria</taxon>
        <taxon>Bacillati</taxon>
        <taxon>Bacillota</taxon>
        <taxon>Bacilli</taxon>
        <taxon>Bacillales</taxon>
        <taxon>Bacillaceae</taxon>
        <taxon>Bacillus</taxon>
        <taxon>Bacillus cereus group</taxon>
    </lineage>
</organism>